<dbReference type="InterPro" id="IPR007657">
    <property type="entry name" value="Glycosyltransferase_61"/>
</dbReference>
<evidence type="ECO:0000313" key="6">
    <source>
        <dbReference type="Proteomes" id="UP000779507"/>
    </source>
</evidence>
<evidence type="ECO:0000313" key="5">
    <source>
        <dbReference type="EMBL" id="NRT18025.1"/>
    </source>
</evidence>
<name>A0ABX2FLL3_9BACT</name>
<dbReference type="PANTHER" id="PTHR20961">
    <property type="entry name" value="GLYCOSYLTRANSFERASE"/>
    <property type="match status" value="1"/>
</dbReference>
<comment type="caution">
    <text evidence="5">The sequence shown here is derived from an EMBL/GenBank/DDBJ whole genome shotgun (WGS) entry which is preliminary data.</text>
</comment>
<dbReference type="RefSeq" id="WP_173808793.1">
    <property type="nucleotide sequence ID" value="NZ_JABSNP010000003.1"/>
</dbReference>
<gene>
    <name evidence="5" type="ORF">HNP98_000836</name>
</gene>
<evidence type="ECO:0000256" key="1">
    <source>
        <dbReference type="ARBA" id="ARBA00022676"/>
    </source>
</evidence>
<keyword evidence="3" id="KW-0325">Glycoprotein</keyword>
<protein>
    <recommendedName>
        <fullName evidence="4">Glycosyltransferase 61 catalytic domain-containing protein</fullName>
    </recommendedName>
</protein>
<dbReference type="Proteomes" id="UP000779507">
    <property type="component" value="Unassembled WGS sequence"/>
</dbReference>
<dbReference type="EMBL" id="JABSNP010000003">
    <property type="protein sequence ID" value="NRT18025.1"/>
    <property type="molecule type" value="Genomic_DNA"/>
</dbReference>
<dbReference type="Pfam" id="PF04577">
    <property type="entry name" value="Glyco_transf_61"/>
    <property type="match status" value="1"/>
</dbReference>
<organism evidence="5 6">
    <name type="scientific">Hymenobacter caeli</name>
    <dbReference type="NCBI Taxonomy" id="2735894"/>
    <lineage>
        <taxon>Bacteria</taxon>
        <taxon>Pseudomonadati</taxon>
        <taxon>Bacteroidota</taxon>
        <taxon>Cytophagia</taxon>
        <taxon>Cytophagales</taxon>
        <taxon>Hymenobacteraceae</taxon>
        <taxon>Hymenobacter</taxon>
    </lineage>
</organism>
<feature type="domain" description="Glycosyltransferase 61 catalytic" evidence="4">
    <location>
        <begin position="220"/>
        <end position="316"/>
    </location>
</feature>
<sequence>MNRLVTALKNEAKGLVKQFARLAGFHLLTKAQTVAYLKPHERVHRPAELFELPDVYDAVDPGQCIFQRKDAATRPCRAWYHTRDGKPPAALLRNGSVWLDGNVLCTDYFTDHVLKDSLKIKKRTVVEARALVAPFSHYLDPVFIWGYYDFMFLIAAKLCRMAQAVPELAFSDAVVAYPLFGTTYEREFLSLLGFSPAHVLDSRLYNVQSANCLLANAGSWYYPSPKDVELLRNALAPLVQEPAEKRIRLYVSRAGRRRIENEAELVAMLERHGFTVMEDRPRTLAEQLTLYHRASFIVGPHGASFSNIIWCQPGAHLFEIFAPDYAPDFFLYLAQLAGVGYSACCQPAAGGGQLPPIERNIRVAVADVERGVVAALAKAALAMPTR</sequence>
<keyword evidence="2" id="KW-0808">Transferase</keyword>
<proteinExistence type="predicted"/>
<keyword evidence="6" id="KW-1185">Reference proteome</keyword>
<evidence type="ECO:0000256" key="3">
    <source>
        <dbReference type="ARBA" id="ARBA00023180"/>
    </source>
</evidence>
<keyword evidence="1" id="KW-0328">Glycosyltransferase</keyword>
<reference evidence="5 6" key="1">
    <citation type="submission" date="2020-05" db="EMBL/GenBank/DDBJ databases">
        <title>Genomic Encyclopedia of Type Strains, Phase IV (KMG-V): Genome sequencing to study the core and pangenomes of soil and plant-associated prokaryotes.</title>
        <authorList>
            <person name="Whitman W."/>
        </authorList>
    </citation>
    <scope>NUCLEOTIDE SEQUENCE [LARGE SCALE GENOMIC DNA]</scope>
    <source>
        <strain evidence="5 6">9A</strain>
    </source>
</reference>
<evidence type="ECO:0000259" key="4">
    <source>
        <dbReference type="Pfam" id="PF04577"/>
    </source>
</evidence>
<evidence type="ECO:0000256" key="2">
    <source>
        <dbReference type="ARBA" id="ARBA00022679"/>
    </source>
</evidence>
<dbReference type="InterPro" id="IPR049625">
    <property type="entry name" value="Glyco_transf_61_cat"/>
</dbReference>
<accession>A0ABX2FLL3</accession>